<dbReference type="Proteomes" id="UP000243579">
    <property type="component" value="Unassembled WGS sequence"/>
</dbReference>
<dbReference type="OrthoDB" id="62209at2759"/>
<dbReference type="SUPFAM" id="SSF56112">
    <property type="entry name" value="Protein kinase-like (PK-like)"/>
    <property type="match status" value="1"/>
</dbReference>
<dbReference type="PANTHER" id="PTHR46388:SF2">
    <property type="entry name" value="NHL REPEAT-CONTAINING PROTEIN 2"/>
    <property type="match status" value="1"/>
</dbReference>
<name>A0A1V9YKU5_ACHHY</name>
<keyword evidence="4" id="KW-0812">Transmembrane</keyword>
<feature type="region of interest" description="Disordered" evidence="3">
    <location>
        <begin position="415"/>
        <end position="441"/>
    </location>
</feature>
<dbReference type="Gene3D" id="2.120.10.30">
    <property type="entry name" value="TolB, C-terminal domain"/>
    <property type="match status" value="2"/>
</dbReference>
<dbReference type="Gene3D" id="1.10.510.10">
    <property type="entry name" value="Transferase(Phosphotransferase) domain 1"/>
    <property type="match status" value="2"/>
</dbReference>
<dbReference type="STRING" id="1202772.A0A1V9YKU5"/>
<dbReference type="PROSITE" id="PS50011">
    <property type="entry name" value="PROTEIN_KINASE_DOM"/>
    <property type="match status" value="1"/>
</dbReference>
<dbReference type="InterPro" id="IPR011009">
    <property type="entry name" value="Kinase-like_dom_sf"/>
</dbReference>
<evidence type="ECO:0000259" key="5">
    <source>
        <dbReference type="PROSITE" id="PS50011"/>
    </source>
</evidence>
<keyword evidence="1" id="KW-0677">Repeat</keyword>
<gene>
    <name evidence="6" type="ORF">ACHHYP_10680</name>
</gene>
<dbReference type="Pfam" id="PF01436">
    <property type="entry name" value="NHL"/>
    <property type="match status" value="3"/>
</dbReference>
<evidence type="ECO:0000313" key="6">
    <source>
        <dbReference type="EMBL" id="OQR86317.1"/>
    </source>
</evidence>
<dbReference type="InterPro" id="IPR001258">
    <property type="entry name" value="NHL_repeat"/>
</dbReference>
<dbReference type="AlphaFoldDB" id="A0A1V9YKU5"/>
<reference evidence="6 7" key="1">
    <citation type="journal article" date="2014" name="Genome Biol. Evol.">
        <title>The secreted proteins of Achlya hypogyna and Thraustotheca clavata identify the ancestral oomycete secretome and reveal gene acquisitions by horizontal gene transfer.</title>
        <authorList>
            <person name="Misner I."/>
            <person name="Blouin N."/>
            <person name="Leonard G."/>
            <person name="Richards T.A."/>
            <person name="Lane C.E."/>
        </authorList>
    </citation>
    <scope>NUCLEOTIDE SEQUENCE [LARGE SCALE GENOMIC DNA]</scope>
    <source>
        <strain evidence="6 7">ATCC 48635</strain>
    </source>
</reference>
<evidence type="ECO:0000256" key="2">
    <source>
        <dbReference type="PROSITE-ProRule" id="PRU00504"/>
    </source>
</evidence>
<dbReference type="SUPFAM" id="SSF63829">
    <property type="entry name" value="Calcium-dependent phosphotriesterase"/>
    <property type="match status" value="1"/>
</dbReference>
<keyword evidence="4" id="KW-1133">Transmembrane helix</keyword>
<protein>
    <recommendedName>
        <fullName evidence="5">Protein kinase domain-containing protein</fullName>
    </recommendedName>
</protein>
<dbReference type="InterPro" id="IPR020635">
    <property type="entry name" value="Tyr_kinase_cat_dom"/>
</dbReference>
<comment type="caution">
    <text evidence="6">The sequence shown here is derived from an EMBL/GenBank/DDBJ whole genome shotgun (WGS) entry which is preliminary data.</text>
</comment>
<evidence type="ECO:0000256" key="1">
    <source>
        <dbReference type="ARBA" id="ARBA00022737"/>
    </source>
</evidence>
<feature type="repeat" description="NHL" evidence="2">
    <location>
        <begin position="696"/>
        <end position="727"/>
    </location>
</feature>
<organism evidence="6 7">
    <name type="scientific">Achlya hypogyna</name>
    <name type="common">Oomycete</name>
    <name type="synonym">Protoachlya hypogyna</name>
    <dbReference type="NCBI Taxonomy" id="1202772"/>
    <lineage>
        <taxon>Eukaryota</taxon>
        <taxon>Sar</taxon>
        <taxon>Stramenopiles</taxon>
        <taxon>Oomycota</taxon>
        <taxon>Saprolegniomycetes</taxon>
        <taxon>Saprolegniales</taxon>
        <taxon>Achlyaceae</taxon>
        <taxon>Achlya</taxon>
    </lineage>
</organism>
<evidence type="ECO:0000256" key="4">
    <source>
        <dbReference type="SAM" id="Phobius"/>
    </source>
</evidence>
<sequence>MASQFLPTHIVDFNASNWVADMPLLQEYVEAEALFQDAADWMDAKTRAMLEAAANLTDRMPRSLFNDTANQQLQWTAKNYWDLALKRIDGEAKSIKSVSVESVDVNNVAPNDSAPWRITLDDVVIDSAPFASTPTLAFYRGTYCGQRVVFEQHASPNAVTKDITTRLSLAHPNLLRALHASDRGPRLGVLSEQPEYGTLSVFLRLVPVSLPLRLELLLGAAQGLAYLHAHGVVHGAVSTDTIGVCDAVGGTYAAKWSFHGIKATPAPEGDATTTASDVYGFGLCLLRTHGGASFALDGSAEDTVAKVARGERPENMSRELWSLCQRMCQRSPQDRPPMASVVATLEAAVHLHSPPVGTCPPPDLHFEKRTPVVDPAARQRQRSQRRAKVCIVLLLLLLGGAVVAGIEIAASIDGSNAASNSTSSFSGNATTNSTTNAPTTGTITATTVPPVVVVPLADRIYTVSSIAGSGGTGATDGPAATATFAALGGITIDSTANYVYFGDQYALRRLDLSSDMVETFAGSTMMPGSTDATGTSASFASITSLAWIDSTTLLVADPNNFKIRKVETTTTAVSTFAGSSYGNTDGPALSAAFAMPSGVAYGPSHIYVADTSNVMIKTIDAGYVSAFSGTYNNVGALAGASPTYKTPKGLAVAPSGIVYIADSGNHMIRKLLTNGIVVNIGSGYRGAADGSSSVAEFNNPQAVTVDANGNVFVADTDNSCIRAIDPSDNVRTIAGTCATSGFQDGNATLTYFSWPASICIGTDDVLYVADSGNYRIRALTYQ</sequence>
<dbReference type="EMBL" id="JNBR01001516">
    <property type="protein sequence ID" value="OQR86317.1"/>
    <property type="molecule type" value="Genomic_DNA"/>
</dbReference>
<dbReference type="GO" id="GO:0004713">
    <property type="term" value="F:protein tyrosine kinase activity"/>
    <property type="evidence" value="ECO:0007669"/>
    <property type="project" value="InterPro"/>
</dbReference>
<evidence type="ECO:0000256" key="3">
    <source>
        <dbReference type="SAM" id="MobiDB-lite"/>
    </source>
</evidence>
<dbReference type="GO" id="GO:0005524">
    <property type="term" value="F:ATP binding"/>
    <property type="evidence" value="ECO:0007669"/>
    <property type="project" value="InterPro"/>
</dbReference>
<accession>A0A1V9YKU5</accession>
<dbReference type="SMART" id="SM00219">
    <property type="entry name" value="TyrKc"/>
    <property type="match status" value="1"/>
</dbReference>
<evidence type="ECO:0000313" key="7">
    <source>
        <dbReference type="Proteomes" id="UP000243579"/>
    </source>
</evidence>
<feature type="transmembrane region" description="Helical" evidence="4">
    <location>
        <begin position="389"/>
        <end position="412"/>
    </location>
</feature>
<keyword evidence="4" id="KW-0472">Membrane</keyword>
<dbReference type="Gene3D" id="2.40.10.500">
    <property type="match status" value="1"/>
</dbReference>
<dbReference type="InterPro" id="IPR000719">
    <property type="entry name" value="Prot_kinase_dom"/>
</dbReference>
<feature type="domain" description="Protein kinase" evidence="5">
    <location>
        <begin position="54"/>
        <end position="349"/>
    </location>
</feature>
<proteinExistence type="predicted"/>
<dbReference type="PANTHER" id="PTHR46388">
    <property type="entry name" value="NHL REPEAT-CONTAINING PROTEIN 2"/>
    <property type="match status" value="1"/>
</dbReference>
<keyword evidence="7" id="KW-1185">Reference proteome</keyword>
<dbReference type="InterPro" id="IPR011042">
    <property type="entry name" value="6-blade_b-propeller_TolB-like"/>
</dbReference>
<dbReference type="PROSITE" id="PS51125">
    <property type="entry name" value="NHL"/>
    <property type="match status" value="1"/>
</dbReference>